<dbReference type="SUPFAM" id="SSF161098">
    <property type="entry name" value="MetI-like"/>
    <property type="match status" value="1"/>
</dbReference>
<evidence type="ECO:0000256" key="6">
    <source>
        <dbReference type="ARBA" id="ARBA00023136"/>
    </source>
</evidence>
<dbReference type="EMBL" id="JAESVB010000005">
    <property type="protein sequence ID" value="MCB8876322.1"/>
    <property type="molecule type" value="Genomic_DNA"/>
</dbReference>
<keyword evidence="10" id="KW-1185">Reference proteome</keyword>
<dbReference type="AlphaFoldDB" id="A0A963YSQ0"/>
<evidence type="ECO:0000256" key="7">
    <source>
        <dbReference type="RuleBase" id="RU363032"/>
    </source>
</evidence>
<keyword evidence="3" id="KW-1003">Cell membrane</keyword>
<feature type="transmembrane region" description="Helical" evidence="7">
    <location>
        <begin position="96"/>
        <end position="120"/>
    </location>
</feature>
<dbReference type="CDD" id="cd06261">
    <property type="entry name" value="TM_PBP2"/>
    <property type="match status" value="1"/>
</dbReference>
<feature type="transmembrane region" description="Helical" evidence="7">
    <location>
        <begin position="177"/>
        <end position="203"/>
    </location>
</feature>
<keyword evidence="6 7" id="KW-0472">Membrane</keyword>
<name>A0A963YSQ0_9PROT</name>
<evidence type="ECO:0000313" key="9">
    <source>
        <dbReference type="EMBL" id="MCB8876322.1"/>
    </source>
</evidence>
<dbReference type="RefSeq" id="WP_227321972.1">
    <property type="nucleotide sequence ID" value="NZ_JAESVB010000005.1"/>
</dbReference>
<dbReference type="GO" id="GO:0055085">
    <property type="term" value="P:transmembrane transport"/>
    <property type="evidence" value="ECO:0007669"/>
    <property type="project" value="InterPro"/>
</dbReference>
<keyword evidence="5 7" id="KW-1133">Transmembrane helix</keyword>
<feature type="domain" description="ABC transmembrane type-1" evidence="8">
    <location>
        <begin position="62"/>
        <end position="246"/>
    </location>
</feature>
<keyword evidence="2 7" id="KW-0813">Transport</keyword>
<evidence type="ECO:0000256" key="5">
    <source>
        <dbReference type="ARBA" id="ARBA00022989"/>
    </source>
</evidence>
<accession>A0A963YSQ0</accession>
<comment type="similarity">
    <text evidence="7">Belongs to the binding-protein-dependent transport system permease family.</text>
</comment>
<gene>
    <name evidence="9" type="ORF">ASILVAE211_14105</name>
</gene>
<dbReference type="PANTHER" id="PTHR30151">
    <property type="entry name" value="ALKANE SULFONATE ABC TRANSPORTER-RELATED, MEMBRANE SUBUNIT"/>
    <property type="match status" value="1"/>
</dbReference>
<dbReference type="PROSITE" id="PS50928">
    <property type="entry name" value="ABC_TM1"/>
    <property type="match status" value="1"/>
</dbReference>
<dbReference type="Pfam" id="PF00528">
    <property type="entry name" value="BPD_transp_1"/>
    <property type="match status" value="1"/>
</dbReference>
<dbReference type="InterPro" id="IPR035906">
    <property type="entry name" value="MetI-like_sf"/>
</dbReference>
<evidence type="ECO:0000256" key="4">
    <source>
        <dbReference type="ARBA" id="ARBA00022692"/>
    </source>
</evidence>
<feature type="transmembrane region" description="Helical" evidence="7">
    <location>
        <begin position="70"/>
        <end position="89"/>
    </location>
</feature>
<organism evidence="9 10">
    <name type="scientific">Acidisoma silvae</name>
    <dbReference type="NCBI Taxonomy" id="2802396"/>
    <lineage>
        <taxon>Bacteria</taxon>
        <taxon>Pseudomonadati</taxon>
        <taxon>Pseudomonadota</taxon>
        <taxon>Alphaproteobacteria</taxon>
        <taxon>Acetobacterales</taxon>
        <taxon>Acidocellaceae</taxon>
        <taxon>Acidisoma</taxon>
    </lineage>
</organism>
<evidence type="ECO:0000256" key="3">
    <source>
        <dbReference type="ARBA" id="ARBA00022475"/>
    </source>
</evidence>
<keyword evidence="4 7" id="KW-0812">Transmembrane</keyword>
<feature type="transmembrane region" description="Helical" evidence="7">
    <location>
        <begin position="12"/>
        <end position="30"/>
    </location>
</feature>
<comment type="subcellular location">
    <subcellularLocation>
        <location evidence="1 7">Cell membrane</location>
        <topology evidence="1 7">Multi-pass membrane protein</topology>
    </subcellularLocation>
</comment>
<reference evidence="9" key="1">
    <citation type="journal article" date="2021" name="Microorganisms">
        <title>Acidisoma silvae sp. nov. and Acidisomacellulosilytica sp. nov., Two Acidophilic Bacteria Isolated from Decaying Wood, Hydrolyzing Cellulose and Producing Poly-3-hydroxybutyrate.</title>
        <authorList>
            <person name="Mieszkin S."/>
            <person name="Pouder E."/>
            <person name="Uroz S."/>
            <person name="Simon-Colin C."/>
            <person name="Alain K."/>
        </authorList>
    </citation>
    <scope>NUCLEOTIDE SEQUENCE</scope>
    <source>
        <strain evidence="9">HW T2.11</strain>
    </source>
</reference>
<proteinExistence type="inferred from homology"/>
<evidence type="ECO:0000256" key="1">
    <source>
        <dbReference type="ARBA" id="ARBA00004651"/>
    </source>
</evidence>
<reference evidence="9" key="2">
    <citation type="submission" date="2021-01" db="EMBL/GenBank/DDBJ databases">
        <authorList>
            <person name="Mieszkin S."/>
            <person name="Pouder E."/>
            <person name="Alain K."/>
        </authorList>
    </citation>
    <scope>NUCLEOTIDE SEQUENCE</scope>
    <source>
        <strain evidence="9">HW T2.11</strain>
    </source>
</reference>
<feature type="transmembrane region" description="Helical" evidence="7">
    <location>
        <begin position="223"/>
        <end position="245"/>
    </location>
</feature>
<evidence type="ECO:0000256" key="2">
    <source>
        <dbReference type="ARBA" id="ARBA00022448"/>
    </source>
</evidence>
<dbReference type="InterPro" id="IPR000515">
    <property type="entry name" value="MetI-like"/>
</dbReference>
<feature type="transmembrane region" description="Helical" evidence="7">
    <location>
        <begin position="126"/>
        <end position="143"/>
    </location>
</feature>
<dbReference type="PANTHER" id="PTHR30151:SF20">
    <property type="entry name" value="ABC TRANSPORTER PERMEASE PROTEIN HI_0355-RELATED"/>
    <property type="match status" value="1"/>
</dbReference>
<evidence type="ECO:0000313" key="10">
    <source>
        <dbReference type="Proteomes" id="UP000708298"/>
    </source>
</evidence>
<dbReference type="GO" id="GO:0005886">
    <property type="term" value="C:plasma membrane"/>
    <property type="evidence" value="ECO:0007669"/>
    <property type="project" value="UniProtKB-SubCell"/>
</dbReference>
<evidence type="ECO:0000259" key="8">
    <source>
        <dbReference type="PROSITE" id="PS50928"/>
    </source>
</evidence>
<dbReference type="Proteomes" id="UP000708298">
    <property type="component" value="Unassembled WGS sequence"/>
</dbReference>
<comment type="caution">
    <text evidence="9">The sequence shown here is derived from an EMBL/GenBank/DDBJ whole genome shotgun (WGS) entry which is preliminary data.</text>
</comment>
<dbReference type="Gene3D" id="1.10.3720.10">
    <property type="entry name" value="MetI-like"/>
    <property type="match status" value="1"/>
</dbReference>
<sequence>MTCAKTSQWAAIVLPPVILLGIILALWAWVSAQGMIPNYLLPPPAKLWDAIVNGRSVLWRHGLATTQEALIGYVIGSLLGLLAAIVLSFSRRLRACFFPLALATQAIPIIAVTPLIVLVMGRGMPAILTLVSITAFFPMLINMTRGLRVADRGYHELLHSLAATRLQRLLMIELPAAFPYLFAALRVAATACFINAIVGEWIGSNIGLGYLVVISGQYFRMPMLWAAIVVTAALTLILAGIVAMVERAVTPWAATEHGT</sequence>
<protein>
    <submittedName>
        <fullName evidence="9">ABC transporter permease</fullName>
    </submittedName>
</protein>